<dbReference type="EMBL" id="JABWPM010000001">
    <property type="protein sequence ID" value="NUY95374.1"/>
    <property type="molecule type" value="Genomic_DNA"/>
</dbReference>
<feature type="transmembrane region" description="Helical" evidence="1">
    <location>
        <begin position="82"/>
        <end position="100"/>
    </location>
</feature>
<name>A0A7Y6NBB1_9GAMM</name>
<feature type="transmembrane region" description="Helical" evidence="1">
    <location>
        <begin position="58"/>
        <end position="75"/>
    </location>
</feature>
<feature type="transmembrane region" description="Helical" evidence="1">
    <location>
        <begin position="294"/>
        <end position="314"/>
    </location>
</feature>
<organism evidence="2 3">
    <name type="scientific">Pantoea brenneri</name>
    <dbReference type="NCBI Taxonomy" id="472694"/>
    <lineage>
        <taxon>Bacteria</taxon>
        <taxon>Pseudomonadati</taxon>
        <taxon>Pseudomonadota</taxon>
        <taxon>Gammaproteobacteria</taxon>
        <taxon>Enterobacterales</taxon>
        <taxon>Erwiniaceae</taxon>
        <taxon>Pantoea</taxon>
    </lineage>
</organism>
<feature type="transmembrane region" description="Helical" evidence="1">
    <location>
        <begin position="326"/>
        <end position="342"/>
    </location>
</feature>
<sequence>MIKKNSIIGWASLIILSIVYYLYVYKSSISSDQAAFFLEAKDLASGNITLNGWNLSTVNFYFTEMVPFAIAIRMLGSHTNLLYLLPAVYYSIVILISLALTKKNGYGFLVLAIFLMPSKFLAPALISACFHIGALIVGLYTLHALNQKTSTLKYSIILILNALALFSDNLFFYFITAPIFVIFIISLTLLKEKNNYHWLGIVIIPIVISGAIKLLVSYIPHFDIGGINPPEFVTFDGIAHNLYLFSYGTIKAFGADFFGKPISDLLNLKNFVRFACIISIVIFAYKYINKNWRSYFLDRVLVASFALLCTAFLLSNMPIDMASTRYLIPAYFTIFIFIGRNMDINHKSIYLVIIPSLVIMALNFTDWKQTYRDSSYVKVAKFLDKNNLGSGYGSFWYATSIAIHTKNDINIGGTLIDTPKLRLKPYAWLSRQDWYSVKSSYYIAKDESEVKSMAEIFGNDFKIENISGVLIMLYPDKRIFTNGEVKPL</sequence>
<proteinExistence type="predicted"/>
<feature type="transmembrane region" description="Helical" evidence="1">
    <location>
        <begin position="149"/>
        <end position="166"/>
    </location>
</feature>
<protein>
    <recommendedName>
        <fullName evidence="4">Glycosyltransferase RgtA/B/C/D-like domain-containing protein</fullName>
    </recommendedName>
</protein>
<evidence type="ECO:0000256" key="1">
    <source>
        <dbReference type="SAM" id="Phobius"/>
    </source>
</evidence>
<gene>
    <name evidence="2" type="ORF">HU668_02735</name>
</gene>
<feature type="transmembrane region" description="Helical" evidence="1">
    <location>
        <begin position="271"/>
        <end position="288"/>
    </location>
</feature>
<feature type="transmembrane region" description="Helical" evidence="1">
    <location>
        <begin position="7"/>
        <end position="24"/>
    </location>
</feature>
<comment type="caution">
    <text evidence="2">The sequence shown here is derived from an EMBL/GenBank/DDBJ whole genome shotgun (WGS) entry which is preliminary data.</text>
</comment>
<dbReference type="Proteomes" id="UP000566985">
    <property type="component" value="Unassembled WGS sequence"/>
</dbReference>
<evidence type="ECO:0000313" key="3">
    <source>
        <dbReference type="Proteomes" id="UP000566985"/>
    </source>
</evidence>
<evidence type="ECO:0000313" key="2">
    <source>
        <dbReference type="EMBL" id="NUY95374.1"/>
    </source>
</evidence>
<keyword evidence="1" id="KW-1133">Transmembrane helix</keyword>
<feature type="transmembrane region" description="Helical" evidence="1">
    <location>
        <begin position="172"/>
        <end position="190"/>
    </location>
</feature>
<keyword evidence="1" id="KW-0812">Transmembrane</keyword>
<reference evidence="2 3" key="1">
    <citation type="submission" date="2020-05" db="EMBL/GenBank/DDBJ databases">
        <title>Whole Genome Sequences of Enterobacteriales Associated with the International Space Station.</title>
        <authorList>
            <person name="Bharadwaj A."/>
            <person name="Daudu R."/>
            <person name="Singh N."/>
            <person name="Wood J."/>
            <person name="Debieu M."/>
            <person name="Mason C."/>
            <person name="Wang C."/>
            <person name="Venkateswaran K."/>
        </authorList>
    </citation>
    <scope>NUCLEOTIDE SEQUENCE [LARGE SCALE GENOMIC DNA]</scope>
    <source>
        <strain evidence="2 3">IF5SW-B1</strain>
    </source>
</reference>
<dbReference type="GeneID" id="57344039"/>
<keyword evidence="1" id="KW-0472">Membrane</keyword>
<feature type="transmembrane region" description="Helical" evidence="1">
    <location>
        <begin position="348"/>
        <end position="365"/>
    </location>
</feature>
<feature type="transmembrane region" description="Helical" evidence="1">
    <location>
        <begin position="120"/>
        <end position="142"/>
    </location>
</feature>
<dbReference type="RefSeq" id="WP_069728380.1">
    <property type="nucleotide sequence ID" value="NZ_JABWPE010000001.1"/>
</dbReference>
<accession>A0A7Y6NBB1</accession>
<dbReference type="AlphaFoldDB" id="A0A7Y6NBB1"/>
<feature type="transmembrane region" description="Helical" evidence="1">
    <location>
        <begin position="197"/>
        <end position="218"/>
    </location>
</feature>
<evidence type="ECO:0008006" key="4">
    <source>
        <dbReference type="Google" id="ProtNLM"/>
    </source>
</evidence>